<dbReference type="GO" id="GO:0006139">
    <property type="term" value="P:nucleobase-containing compound metabolic process"/>
    <property type="evidence" value="ECO:0007669"/>
    <property type="project" value="InterPro"/>
</dbReference>
<proteinExistence type="predicted"/>
<dbReference type="InterPro" id="IPR051132">
    <property type="entry name" value="3-5_Exonuclease_domain"/>
</dbReference>
<dbReference type="InterPro" id="IPR036397">
    <property type="entry name" value="RNaseH_sf"/>
</dbReference>
<dbReference type="SUPFAM" id="SSF53098">
    <property type="entry name" value="Ribonuclease H-like"/>
    <property type="match status" value="1"/>
</dbReference>
<feature type="compositionally biased region" description="Acidic residues" evidence="3">
    <location>
        <begin position="397"/>
        <end position="421"/>
    </location>
</feature>
<evidence type="ECO:0000259" key="4">
    <source>
        <dbReference type="SMART" id="SM00474"/>
    </source>
</evidence>
<dbReference type="SMART" id="SM00474">
    <property type="entry name" value="35EXOc"/>
    <property type="match status" value="1"/>
</dbReference>
<protein>
    <recommendedName>
        <fullName evidence="4">3'-5' exonuclease domain-containing protein</fullName>
    </recommendedName>
</protein>
<dbReference type="InterPro" id="IPR002562">
    <property type="entry name" value="3'-5'_exonuclease_dom"/>
</dbReference>
<evidence type="ECO:0000256" key="2">
    <source>
        <dbReference type="ARBA" id="ARBA00022801"/>
    </source>
</evidence>
<name>A0A9P8W740_9HYPO</name>
<evidence type="ECO:0000256" key="3">
    <source>
        <dbReference type="SAM" id="MobiDB-lite"/>
    </source>
</evidence>
<sequence length="571" mass="64640">MSAQPRSNLWDPSSGIRFSARTNAPKTNVQLLYPSLDTTRYLHTANPGTAATANNTPAINLNLDEFSDDDQFERDATQWCDENEILLTGAPPIKGAASVPVSEVTPKTIPNLPDQTKAKEKSEIQAKKEPEKPILPPVSHLEYVISNDLFQAALKRRTGTPQSYWSHTMYRRLHEDGTAQNVKVHYCTSKHTMEDVCKKYFIGEEILGFDMEWMMYATSTEGVRRNISLIQIASPSRIALFHTARFPKADFVAPTFREIMENEDVIKTGVNISGDCTRLKRFLGVQTKGIFELSHLYKLVKYSRTGQLNFINKVVVPMSTQVQEFLRLPMYKGEIVRQGNWMQPLNSAQIQYSASDAYAGIHLYHVMDYERQKLDPCPPLPELYEKRLPIKVAQAPEVEEEEEEEIEVPNDETMSDSEDKEVSDAKTLQSPDSEPALISKPETLPSKGGKVATTPPSQGTRTVDPRIIAAELKKRLYISRKRSKMSVLPTALRSYYIWYENKDLQPDAIAKILRDPPLKTNTVVSYILDSIAYEGMPYSKQRLKTEVLSFFASNAAVKDRYKALFQAVEDI</sequence>
<organism evidence="5 6">
    <name type="scientific">Thelonectria olida</name>
    <dbReference type="NCBI Taxonomy" id="1576542"/>
    <lineage>
        <taxon>Eukaryota</taxon>
        <taxon>Fungi</taxon>
        <taxon>Dikarya</taxon>
        <taxon>Ascomycota</taxon>
        <taxon>Pezizomycotina</taxon>
        <taxon>Sordariomycetes</taxon>
        <taxon>Hypocreomycetidae</taxon>
        <taxon>Hypocreales</taxon>
        <taxon>Nectriaceae</taxon>
        <taxon>Thelonectria</taxon>
    </lineage>
</organism>
<feature type="domain" description="3'-5' exonuclease" evidence="4">
    <location>
        <begin position="184"/>
        <end position="372"/>
    </location>
</feature>
<evidence type="ECO:0000256" key="1">
    <source>
        <dbReference type="ARBA" id="ARBA00022722"/>
    </source>
</evidence>
<dbReference type="AlphaFoldDB" id="A0A9P8W740"/>
<dbReference type="EMBL" id="JAGPYM010000007">
    <property type="protein sequence ID" value="KAH6892250.1"/>
    <property type="molecule type" value="Genomic_DNA"/>
</dbReference>
<keyword evidence="2" id="KW-0378">Hydrolase</keyword>
<evidence type="ECO:0000313" key="6">
    <source>
        <dbReference type="Proteomes" id="UP000777438"/>
    </source>
</evidence>
<feature type="compositionally biased region" description="Basic and acidic residues" evidence="3">
    <location>
        <begin position="116"/>
        <end position="129"/>
    </location>
</feature>
<dbReference type="Proteomes" id="UP000777438">
    <property type="component" value="Unassembled WGS sequence"/>
</dbReference>
<feature type="region of interest" description="Disordered" evidence="3">
    <location>
        <begin position="394"/>
        <end position="464"/>
    </location>
</feature>
<accession>A0A9P8W740</accession>
<reference evidence="5 6" key="1">
    <citation type="journal article" date="2021" name="Nat. Commun.">
        <title>Genetic determinants of endophytism in the Arabidopsis root mycobiome.</title>
        <authorList>
            <person name="Mesny F."/>
            <person name="Miyauchi S."/>
            <person name="Thiergart T."/>
            <person name="Pickel B."/>
            <person name="Atanasova L."/>
            <person name="Karlsson M."/>
            <person name="Huettel B."/>
            <person name="Barry K.W."/>
            <person name="Haridas S."/>
            <person name="Chen C."/>
            <person name="Bauer D."/>
            <person name="Andreopoulos W."/>
            <person name="Pangilinan J."/>
            <person name="LaButti K."/>
            <person name="Riley R."/>
            <person name="Lipzen A."/>
            <person name="Clum A."/>
            <person name="Drula E."/>
            <person name="Henrissat B."/>
            <person name="Kohler A."/>
            <person name="Grigoriev I.V."/>
            <person name="Martin F.M."/>
            <person name="Hacquard S."/>
        </authorList>
    </citation>
    <scope>NUCLEOTIDE SEQUENCE [LARGE SCALE GENOMIC DNA]</scope>
    <source>
        <strain evidence="5 6">MPI-CAGE-CH-0241</strain>
    </source>
</reference>
<dbReference type="InterPro" id="IPR012337">
    <property type="entry name" value="RNaseH-like_sf"/>
</dbReference>
<dbReference type="GO" id="GO:0008408">
    <property type="term" value="F:3'-5' exonuclease activity"/>
    <property type="evidence" value="ECO:0007669"/>
    <property type="project" value="InterPro"/>
</dbReference>
<keyword evidence="1" id="KW-0540">Nuclease</keyword>
<dbReference type="GO" id="GO:0005737">
    <property type="term" value="C:cytoplasm"/>
    <property type="evidence" value="ECO:0007669"/>
    <property type="project" value="TreeGrafter"/>
</dbReference>
<dbReference type="PANTHER" id="PTHR13620:SF104">
    <property type="entry name" value="EXONUCLEASE 3'-5' DOMAIN-CONTAINING PROTEIN 2"/>
    <property type="match status" value="1"/>
</dbReference>
<dbReference type="GO" id="GO:0005634">
    <property type="term" value="C:nucleus"/>
    <property type="evidence" value="ECO:0007669"/>
    <property type="project" value="TreeGrafter"/>
</dbReference>
<evidence type="ECO:0000313" key="5">
    <source>
        <dbReference type="EMBL" id="KAH6892250.1"/>
    </source>
</evidence>
<dbReference type="PANTHER" id="PTHR13620">
    <property type="entry name" value="3-5 EXONUCLEASE"/>
    <property type="match status" value="1"/>
</dbReference>
<dbReference type="CDD" id="cd06141">
    <property type="entry name" value="WRN_exo"/>
    <property type="match status" value="1"/>
</dbReference>
<gene>
    <name evidence="5" type="ORF">B0T10DRAFT_457963</name>
</gene>
<keyword evidence="6" id="KW-1185">Reference proteome</keyword>
<dbReference type="OrthoDB" id="1920326at2759"/>
<comment type="caution">
    <text evidence="5">The sequence shown here is derived from an EMBL/GenBank/DDBJ whole genome shotgun (WGS) entry which is preliminary data.</text>
</comment>
<feature type="region of interest" description="Disordered" evidence="3">
    <location>
        <begin position="97"/>
        <end position="129"/>
    </location>
</feature>
<dbReference type="Pfam" id="PF01612">
    <property type="entry name" value="DNA_pol_A_exo1"/>
    <property type="match status" value="1"/>
</dbReference>
<dbReference type="Gene3D" id="3.30.420.10">
    <property type="entry name" value="Ribonuclease H-like superfamily/Ribonuclease H"/>
    <property type="match status" value="1"/>
</dbReference>
<dbReference type="GO" id="GO:0003676">
    <property type="term" value="F:nucleic acid binding"/>
    <property type="evidence" value="ECO:0007669"/>
    <property type="project" value="InterPro"/>
</dbReference>